<dbReference type="KEGG" id="mclo:DK849_02555"/>
<keyword evidence="2" id="KW-1185">Reference proteome</keyword>
<dbReference type="RefSeq" id="WP_029330719.1">
    <property type="nucleotide sequence ID" value="NZ_CP030103.1"/>
</dbReference>
<dbReference type="AlphaFoldDB" id="A0A2Z4LMG5"/>
<dbReference type="Proteomes" id="UP000249865">
    <property type="component" value="Chromosome"/>
</dbReference>
<reference evidence="2" key="1">
    <citation type="submission" date="2018-06" db="EMBL/GenBank/DDBJ databases">
        <title>Complete genome sequences of Mycoplasma anatis, M. anseris and M. cloacale type strains.</title>
        <authorList>
            <person name="Grozner D."/>
            <person name="Forro B."/>
            <person name="Sulyok K.M."/>
            <person name="Marton S."/>
            <person name="Kreizinger Z."/>
            <person name="Banyai K."/>
            <person name="Gyuranecz M."/>
        </authorList>
    </citation>
    <scope>NUCLEOTIDE SEQUENCE [LARGE SCALE GENOMIC DNA]</scope>
    <source>
        <strain evidence="2">NCTC 10199</strain>
    </source>
</reference>
<protein>
    <submittedName>
        <fullName evidence="1">Uncharacterized protein</fullName>
    </submittedName>
</protein>
<organism evidence="1 2">
    <name type="scientific">Metamycoplasma cloacale</name>
    <dbReference type="NCBI Taxonomy" id="92401"/>
    <lineage>
        <taxon>Bacteria</taxon>
        <taxon>Bacillati</taxon>
        <taxon>Mycoplasmatota</taxon>
        <taxon>Mycoplasmoidales</taxon>
        <taxon>Metamycoplasmataceae</taxon>
        <taxon>Metamycoplasma</taxon>
    </lineage>
</organism>
<proteinExistence type="predicted"/>
<evidence type="ECO:0000313" key="2">
    <source>
        <dbReference type="Proteomes" id="UP000249865"/>
    </source>
</evidence>
<gene>
    <name evidence="1" type="ORF">DK849_02555</name>
</gene>
<dbReference type="OrthoDB" id="10007480at2"/>
<accession>A0A2Z4LMG5</accession>
<dbReference type="EMBL" id="CP030103">
    <property type="protein sequence ID" value="AWX42926.1"/>
    <property type="molecule type" value="Genomic_DNA"/>
</dbReference>
<evidence type="ECO:0000313" key="1">
    <source>
        <dbReference type="EMBL" id="AWX42926.1"/>
    </source>
</evidence>
<name>A0A2Z4LMG5_9BACT</name>
<sequence>MNKKKKMTIVLCSTLIPIVLSATIATAVIVSKQERLEPGPWHNRWIYEKFEKDPKTFINYDKSSLVKHPFIRLTFNNKITKIEQLKTFVKEMYKPGYILLSTFGLDKNKHDNSIDVDDFIEEQLKESNYINLLYVPLSFFADSIAKWKKALDLDLSEYIYLNSQDINKDSLFYNFAENGYSLLFPTYNTLNSDESIIEKLMTPGFYHHELPCFEFNLGNLSLIKNTNLKECTFFIYQRTYWYDQTIKLGFAIHYINDKGNYEWGWIEIPIFKFEY</sequence>